<name>C7Q4I8_CATAD</name>
<dbReference type="AlphaFoldDB" id="C7Q4I8"/>
<dbReference type="SUPFAM" id="SSF52980">
    <property type="entry name" value="Restriction endonuclease-like"/>
    <property type="match status" value="1"/>
</dbReference>
<dbReference type="GO" id="GO:0004519">
    <property type="term" value="F:endonuclease activity"/>
    <property type="evidence" value="ECO:0007669"/>
    <property type="project" value="UniProtKB-KW"/>
</dbReference>
<evidence type="ECO:0000313" key="3">
    <source>
        <dbReference type="EMBL" id="ACU71957.1"/>
    </source>
</evidence>
<proteinExistence type="predicted"/>
<gene>
    <name evidence="3" type="ordered locus">Caci_3048</name>
</gene>
<feature type="domain" description="YqaJ viral recombinase" evidence="2">
    <location>
        <begin position="15"/>
        <end position="162"/>
    </location>
</feature>
<dbReference type="KEGG" id="cai:Caci_3048"/>
<evidence type="ECO:0000259" key="2">
    <source>
        <dbReference type="Pfam" id="PF09588"/>
    </source>
</evidence>
<dbReference type="Gene3D" id="3.90.320.10">
    <property type="match status" value="1"/>
</dbReference>
<dbReference type="HOGENOM" id="CLU_065987_0_0_11"/>
<dbReference type="STRING" id="479433.Caci_3048"/>
<dbReference type="InterPro" id="IPR017482">
    <property type="entry name" value="Lambda-type_endonuclease"/>
</dbReference>
<dbReference type="InterPro" id="IPR011604">
    <property type="entry name" value="PDDEXK-like_dom_sf"/>
</dbReference>
<organism evidence="3 4">
    <name type="scientific">Catenulispora acidiphila (strain DSM 44928 / JCM 14897 / NBRC 102108 / NRRL B-24433 / ID139908)</name>
    <dbReference type="NCBI Taxonomy" id="479433"/>
    <lineage>
        <taxon>Bacteria</taxon>
        <taxon>Bacillati</taxon>
        <taxon>Actinomycetota</taxon>
        <taxon>Actinomycetes</taxon>
        <taxon>Catenulisporales</taxon>
        <taxon>Catenulisporaceae</taxon>
        <taxon>Catenulispora</taxon>
    </lineage>
</organism>
<keyword evidence="3" id="KW-0378">Hydrolase</keyword>
<dbReference type="EMBL" id="CP001700">
    <property type="protein sequence ID" value="ACU71957.1"/>
    <property type="molecule type" value="Genomic_DNA"/>
</dbReference>
<evidence type="ECO:0000256" key="1">
    <source>
        <dbReference type="SAM" id="MobiDB-lite"/>
    </source>
</evidence>
<keyword evidence="4" id="KW-1185">Reference proteome</keyword>
<dbReference type="eggNOG" id="COG5377">
    <property type="taxonomic scope" value="Bacteria"/>
</dbReference>
<sequence>MSPELIGFFKPGSPDWHAARTTGVGGSEVAALLKISKWESRFSLWHRKQGLIGPKASNSEMEAGRRLEPAICRKFADEHPEFRVVQAGTYRHRERTYQLANPDRLIFDACTCGSAKCDHPLPPQPVGILEAKFALYPDEWGEEGTDQIPPYYQVQDRWYLDVFGLSPCHTEVFIGSTGEFREYIIEADAAQAGVMRQAAREFMDSIRDQVRPDIDEHGETYTAVRDLHPDIDDEVFEVPPHIAIPYMDAVDAARAANAVKSQAAAVLLDAMGRARRAYFLGEQIAMRVPGRGGSAPSLRAEPQTPIEKAAAA</sequence>
<keyword evidence="3" id="KW-0255">Endonuclease</keyword>
<reference evidence="3 4" key="1">
    <citation type="journal article" date="2009" name="Stand. Genomic Sci.">
        <title>Complete genome sequence of Catenulispora acidiphila type strain (ID 139908).</title>
        <authorList>
            <person name="Copeland A."/>
            <person name="Lapidus A."/>
            <person name="Glavina Del Rio T."/>
            <person name="Nolan M."/>
            <person name="Lucas S."/>
            <person name="Chen F."/>
            <person name="Tice H."/>
            <person name="Cheng J.F."/>
            <person name="Bruce D."/>
            <person name="Goodwin L."/>
            <person name="Pitluck S."/>
            <person name="Mikhailova N."/>
            <person name="Pati A."/>
            <person name="Ivanova N."/>
            <person name="Mavromatis K."/>
            <person name="Chen A."/>
            <person name="Palaniappan K."/>
            <person name="Chain P."/>
            <person name="Land M."/>
            <person name="Hauser L."/>
            <person name="Chang Y.J."/>
            <person name="Jeffries C.D."/>
            <person name="Chertkov O."/>
            <person name="Brettin T."/>
            <person name="Detter J.C."/>
            <person name="Han C."/>
            <person name="Ali Z."/>
            <person name="Tindall B.J."/>
            <person name="Goker M."/>
            <person name="Bristow J."/>
            <person name="Eisen J.A."/>
            <person name="Markowitz V."/>
            <person name="Hugenholtz P."/>
            <person name="Kyrpides N.C."/>
            <person name="Klenk H.P."/>
        </authorList>
    </citation>
    <scope>NUCLEOTIDE SEQUENCE [LARGE SCALE GENOMIC DNA]</scope>
    <source>
        <strain evidence="4">DSM 44928 / JCM 14897 / NBRC 102108 / NRRL B-24433 / ID139908</strain>
    </source>
</reference>
<dbReference type="RefSeq" id="WP_012787250.1">
    <property type="nucleotide sequence ID" value="NC_013131.1"/>
</dbReference>
<feature type="region of interest" description="Disordered" evidence="1">
    <location>
        <begin position="290"/>
        <end position="312"/>
    </location>
</feature>
<keyword evidence="3" id="KW-0540">Nuclease</keyword>
<dbReference type="Proteomes" id="UP000000851">
    <property type="component" value="Chromosome"/>
</dbReference>
<dbReference type="InterPro" id="IPR019080">
    <property type="entry name" value="YqaJ_viral_recombinase"/>
</dbReference>
<dbReference type="Pfam" id="PF09588">
    <property type="entry name" value="YqaJ"/>
    <property type="match status" value="1"/>
</dbReference>
<dbReference type="InParanoid" id="C7Q4I8"/>
<evidence type="ECO:0000313" key="4">
    <source>
        <dbReference type="Proteomes" id="UP000000851"/>
    </source>
</evidence>
<dbReference type="InterPro" id="IPR011335">
    <property type="entry name" value="Restrct_endonuc-II-like"/>
</dbReference>
<accession>C7Q4I8</accession>
<dbReference type="NCBIfam" id="TIGR03033">
    <property type="entry name" value="phage_rel_nuc"/>
    <property type="match status" value="1"/>
</dbReference>
<protein>
    <submittedName>
        <fullName evidence="3">Phage-related protein predicted endonuclease-like protein</fullName>
    </submittedName>
</protein>